<reference evidence="2 3" key="1">
    <citation type="submission" date="2023-07" db="EMBL/GenBank/DDBJ databases">
        <title>Genomic Encyclopedia of Type Strains, Phase IV (KMG-IV): sequencing the most valuable type-strain genomes for metagenomic binning, comparative biology and taxonomic classification.</title>
        <authorList>
            <person name="Goeker M."/>
        </authorList>
    </citation>
    <scope>NUCLEOTIDE SEQUENCE [LARGE SCALE GENOMIC DNA]</scope>
    <source>
        <strain evidence="2 3">B6-8</strain>
    </source>
</reference>
<comment type="caution">
    <text evidence="2">The sequence shown here is derived from an EMBL/GenBank/DDBJ whole genome shotgun (WGS) entry which is preliminary data.</text>
</comment>
<sequence length="85" mass="9205">MTNDTFHRASPRRETAARRLFYVWMAAYAAVIVAIAVVHTFGGIAGGTVIDADGIRTQQAKMTGEPQSSLADRMLPRITLVDVNG</sequence>
<feature type="transmembrane region" description="Helical" evidence="1">
    <location>
        <begin position="21"/>
        <end position="41"/>
    </location>
</feature>
<keyword evidence="1" id="KW-1133">Transmembrane helix</keyword>
<accession>A0ABU0H886</accession>
<evidence type="ECO:0000313" key="3">
    <source>
        <dbReference type="Proteomes" id="UP001241603"/>
    </source>
</evidence>
<keyword evidence="1" id="KW-0812">Transmembrane</keyword>
<name>A0ABU0H886_9HYPH</name>
<keyword evidence="1" id="KW-0472">Membrane</keyword>
<proteinExistence type="predicted"/>
<dbReference type="EMBL" id="JAUSVO010000003">
    <property type="protein sequence ID" value="MDQ0437714.1"/>
    <property type="molecule type" value="Genomic_DNA"/>
</dbReference>
<keyword evidence="3" id="KW-1185">Reference proteome</keyword>
<protein>
    <submittedName>
        <fullName evidence="2">Uncharacterized protein</fullName>
    </submittedName>
</protein>
<evidence type="ECO:0000313" key="2">
    <source>
        <dbReference type="EMBL" id="MDQ0437714.1"/>
    </source>
</evidence>
<evidence type="ECO:0000256" key="1">
    <source>
        <dbReference type="SAM" id="Phobius"/>
    </source>
</evidence>
<organism evidence="2 3">
    <name type="scientific">Kaistia dalseonensis</name>
    <dbReference type="NCBI Taxonomy" id="410840"/>
    <lineage>
        <taxon>Bacteria</taxon>
        <taxon>Pseudomonadati</taxon>
        <taxon>Pseudomonadota</taxon>
        <taxon>Alphaproteobacteria</taxon>
        <taxon>Hyphomicrobiales</taxon>
        <taxon>Kaistiaceae</taxon>
        <taxon>Kaistia</taxon>
    </lineage>
</organism>
<dbReference type="RefSeq" id="WP_266348654.1">
    <property type="nucleotide sequence ID" value="NZ_JAPKNG010000003.1"/>
</dbReference>
<gene>
    <name evidence="2" type="ORF">QO014_002106</name>
</gene>
<dbReference type="Proteomes" id="UP001241603">
    <property type="component" value="Unassembled WGS sequence"/>
</dbReference>